<evidence type="ECO:0000256" key="1">
    <source>
        <dbReference type="ARBA" id="ARBA00004123"/>
    </source>
</evidence>
<protein>
    <submittedName>
        <fullName evidence="9">Serine/arginine-rich splicing factor 1</fullName>
    </submittedName>
</protein>
<dbReference type="GO" id="GO:0003729">
    <property type="term" value="F:mRNA binding"/>
    <property type="evidence" value="ECO:0007669"/>
    <property type="project" value="TreeGrafter"/>
</dbReference>
<keyword evidence="10" id="KW-1185">Reference proteome</keyword>
<feature type="region of interest" description="Disordered" evidence="7">
    <location>
        <begin position="172"/>
        <end position="239"/>
    </location>
</feature>
<keyword evidence="2" id="KW-0507">mRNA processing</keyword>
<dbReference type="PANTHER" id="PTHR23003:SF62">
    <property type="entry name" value="SERINE_ARGININE (SR)-TYPE SHUTTLING MRNA BINDING PROTEIN NPL3"/>
    <property type="match status" value="1"/>
</dbReference>
<accession>A0A0C2ML84</accession>
<dbReference type="InterPro" id="IPR012677">
    <property type="entry name" value="Nucleotide-bd_a/b_plait_sf"/>
</dbReference>
<reference evidence="9 10" key="1">
    <citation type="journal article" date="2014" name="Genome Biol. Evol.">
        <title>The genome of the myxosporean Thelohanellus kitauei shows adaptations to nutrient acquisition within its fish host.</title>
        <authorList>
            <person name="Yang Y."/>
            <person name="Xiong J."/>
            <person name="Zhou Z."/>
            <person name="Huo F."/>
            <person name="Miao W."/>
            <person name="Ran C."/>
            <person name="Liu Y."/>
            <person name="Zhang J."/>
            <person name="Feng J."/>
            <person name="Wang M."/>
            <person name="Wang M."/>
            <person name="Wang L."/>
            <person name="Yao B."/>
        </authorList>
    </citation>
    <scope>NUCLEOTIDE SEQUENCE [LARGE SCALE GENOMIC DNA]</scope>
    <source>
        <strain evidence="9">Wuqing</strain>
    </source>
</reference>
<feature type="domain" description="RRM" evidence="8">
    <location>
        <begin position="9"/>
        <end position="85"/>
    </location>
</feature>
<dbReference type="Gene3D" id="3.30.70.330">
    <property type="match status" value="2"/>
</dbReference>
<dbReference type="GO" id="GO:0005737">
    <property type="term" value="C:cytoplasm"/>
    <property type="evidence" value="ECO:0007669"/>
    <property type="project" value="TreeGrafter"/>
</dbReference>
<comment type="caution">
    <text evidence="9">The sequence shown here is derived from an EMBL/GenBank/DDBJ whole genome shotgun (WGS) entry which is preliminary data.</text>
</comment>
<evidence type="ECO:0000256" key="2">
    <source>
        <dbReference type="ARBA" id="ARBA00022664"/>
    </source>
</evidence>
<dbReference type="OrthoDB" id="1099063at2759"/>
<dbReference type="AlphaFoldDB" id="A0A0C2ML84"/>
<feature type="compositionally biased region" description="Basic and acidic residues" evidence="7">
    <location>
        <begin position="172"/>
        <end position="185"/>
    </location>
</feature>
<keyword evidence="4 6" id="KW-0694">RNA-binding</keyword>
<evidence type="ECO:0000256" key="5">
    <source>
        <dbReference type="ARBA" id="ARBA00023242"/>
    </source>
</evidence>
<dbReference type="Pfam" id="PF00076">
    <property type="entry name" value="RRM_1"/>
    <property type="match status" value="2"/>
</dbReference>
<dbReference type="InterPro" id="IPR035979">
    <property type="entry name" value="RBD_domain_sf"/>
</dbReference>
<dbReference type="EMBL" id="JWZT01004017">
    <property type="protein sequence ID" value="KII65100.1"/>
    <property type="molecule type" value="Genomic_DNA"/>
</dbReference>
<dbReference type="InterPro" id="IPR050374">
    <property type="entry name" value="RRT5_SRSF_SR"/>
</dbReference>
<dbReference type="GO" id="GO:0005634">
    <property type="term" value="C:nucleus"/>
    <property type="evidence" value="ECO:0007669"/>
    <property type="project" value="UniProtKB-SubCell"/>
</dbReference>
<dbReference type="SUPFAM" id="SSF54928">
    <property type="entry name" value="RNA-binding domain, RBD"/>
    <property type="match status" value="1"/>
</dbReference>
<evidence type="ECO:0000256" key="4">
    <source>
        <dbReference type="ARBA" id="ARBA00022884"/>
    </source>
</evidence>
<feature type="compositionally biased region" description="Basic residues" evidence="7">
    <location>
        <begin position="196"/>
        <end position="209"/>
    </location>
</feature>
<comment type="subcellular location">
    <subcellularLocation>
        <location evidence="1">Nucleus</location>
    </subcellularLocation>
</comment>
<dbReference type="PROSITE" id="PS50102">
    <property type="entry name" value="RRM"/>
    <property type="match status" value="2"/>
</dbReference>
<dbReference type="InterPro" id="IPR000504">
    <property type="entry name" value="RRM_dom"/>
</dbReference>
<keyword evidence="3" id="KW-0677">Repeat</keyword>
<dbReference type="Proteomes" id="UP000031668">
    <property type="component" value="Unassembled WGS sequence"/>
</dbReference>
<evidence type="ECO:0000256" key="3">
    <source>
        <dbReference type="ARBA" id="ARBA00022737"/>
    </source>
</evidence>
<feature type="compositionally biased region" description="Basic residues" evidence="7">
    <location>
        <begin position="98"/>
        <end position="111"/>
    </location>
</feature>
<dbReference type="OMA" id="CFADAFK"/>
<evidence type="ECO:0000313" key="9">
    <source>
        <dbReference type="EMBL" id="KII65100.1"/>
    </source>
</evidence>
<evidence type="ECO:0000256" key="6">
    <source>
        <dbReference type="PROSITE-ProRule" id="PRU00176"/>
    </source>
</evidence>
<feature type="domain" description="RRM" evidence="8">
    <location>
        <begin position="109"/>
        <end position="182"/>
    </location>
</feature>
<evidence type="ECO:0000259" key="8">
    <source>
        <dbReference type="PROSITE" id="PS50102"/>
    </source>
</evidence>
<feature type="compositionally biased region" description="Low complexity" evidence="7">
    <location>
        <begin position="222"/>
        <end position="239"/>
    </location>
</feature>
<evidence type="ECO:0000256" key="7">
    <source>
        <dbReference type="SAM" id="MobiDB-lite"/>
    </source>
</evidence>
<keyword evidence="5" id="KW-0539">Nucleus</keyword>
<feature type="region of interest" description="Disordered" evidence="7">
    <location>
        <begin position="76"/>
        <end position="111"/>
    </location>
</feature>
<dbReference type="GO" id="GO:0006397">
    <property type="term" value="P:mRNA processing"/>
    <property type="evidence" value="ECO:0007669"/>
    <property type="project" value="UniProtKB-KW"/>
</dbReference>
<sequence length="239" mass="27621">MSRRRETTSRIFVGNLPRDIKDSEVEDLFYKYGRIREVSIRSSRDRPRSFAFVEFDDVRDAEDAIRGRDGHDFDGFRIRVEPSNNSNARDRARYSPRPPRRNPPRRSSHRLHVKNFPASGSWQDLKDHMRQAGEVLFADVYKDGTAVVEFARYEDLKVALNTLQGSSFRTHEGTVKLELREEKASRSRSKSSGSRRSVKKSRSRSRSKSRSAERSVSRSRSRSSAGSYKRSASSRSRSR</sequence>
<dbReference type="SMART" id="SM00360">
    <property type="entry name" value="RRM"/>
    <property type="match status" value="2"/>
</dbReference>
<gene>
    <name evidence="9" type="ORF">RF11_15920</name>
</gene>
<organism evidence="9 10">
    <name type="scientific">Thelohanellus kitauei</name>
    <name type="common">Myxosporean</name>
    <dbReference type="NCBI Taxonomy" id="669202"/>
    <lineage>
        <taxon>Eukaryota</taxon>
        <taxon>Metazoa</taxon>
        <taxon>Cnidaria</taxon>
        <taxon>Myxozoa</taxon>
        <taxon>Myxosporea</taxon>
        <taxon>Bivalvulida</taxon>
        <taxon>Platysporina</taxon>
        <taxon>Myxobolidae</taxon>
        <taxon>Thelohanellus</taxon>
    </lineage>
</organism>
<name>A0A0C2ML84_THEKT</name>
<evidence type="ECO:0000313" key="10">
    <source>
        <dbReference type="Proteomes" id="UP000031668"/>
    </source>
</evidence>
<dbReference type="PANTHER" id="PTHR23003">
    <property type="entry name" value="RNA RECOGNITION MOTIF RRM DOMAIN CONTAINING PROTEIN"/>
    <property type="match status" value="1"/>
</dbReference>
<proteinExistence type="predicted"/>